<gene>
    <name evidence="1" type="ORF">CK203_059827</name>
</gene>
<name>A0A438GG18_VITVI</name>
<organism evidence="1 2">
    <name type="scientific">Vitis vinifera</name>
    <name type="common">Grape</name>
    <dbReference type="NCBI Taxonomy" id="29760"/>
    <lineage>
        <taxon>Eukaryota</taxon>
        <taxon>Viridiplantae</taxon>
        <taxon>Streptophyta</taxon>
        <taxon>Embryophyta</taxon>
        <taxon>Tracheophyta</taxon>
        <taxon>Spermatophyta</taxon>
        <taxon>Magnoliopsida</taxon>
        <taxon>eudicotyledons</taxon>
        <taxon>Gunneridae</taxon>
        <taxon>Pentapetalae</taxon>
        <taxon>rosids</taxon>
        <taxon>Vitales</taxon>
        <taxon>Vitaceae</taxon>
        <taxon>Viteae</taxon>
        <taxon>Vitis</taxon>
    </lineage>
</organism>
<evidence type="ECO:0000313" key="2">
    <source>
        <dbReference type="Proteomes" id="UP000288805"/>
    </source>
</evidence>
<reference evidence="1 2" key="1">
    <citation type="journal article" date="2018" name="PLoS Genet.">
        <title>Population sequencing reveals clonal diversity and ancestral inbreeding in the grapevine cultivar Chardonnay.</title>
        <authorList>
            <person name="Roach M.J."/>
            <person name="Johnson D.L."/>
            <person name="Bohlmann J."/>
            <person name="van Vuuren H.J."/>
            <person name="Jones S.J."/>
            <person name="Pretorius I.S."/>
            <person name="Schmidt S.A."/>
            <person name="Borneman A.R."/>
        </authorList>
    </citation>
    <scope>NUCLEOTIDE SEQUENCE [LARGE SCALE GENOMIC DNA]</scope>
    <source>
        <strain evidence="2">cv. Chardonnay</strain>
        <tissue evidence="1">Leaf</tissue>
    </source>
</reference>
<sequence length="113" mass="12596">MMQLRLDFQTTKKGSLSMMDYILKLKTLVDNLAAIGEPVTNRDHILQLLGGLGADYNSMVASLTTREDEVSLHSVHTILLTHEQCLSLQNSAAEDHIIFANLTGTSYHLNNKR</sequence>
<dbReference type="Proteomes" id="UP000288805">
    <property type="component" value="Unassembled WGS sequence"/>
</dbReference>
<dbReference type="Pfam" id="PF14223">
    <property type="entry name" value="Retrotran_gag_2"/>
    <property type="match status" value="1"/>
</dbReference>
<dbReference type="PANTHER" id="PTHR47481:SF22">
    <property type="entry name" value="RETROTRANSPOSON GAG DOMAIN-CONTAINING PROTEIN"/>
    <property type="match status" value="1"/>
</dbReference>
<proteinExistence type="predicted"/>
<evidence type="ECO:0008006" key="3">
    <source>
        <dbReference type="Google" id="ProtNLM"/>
    </source>
</evidence>
<dbReference type="AlphaFoldDB" id="A0A438GG18"/>
<dbReference type="PANTHER" id="PTHR47481">
    <property type="match status" value="1"/>
</dbReference>
<comment type="caution">
    <text evidence="1">The sequence shown here is derived from an EMBL/GenBank/DDBJ whole genome shotgun (WGS) entry which is preliminary data.</text>
</comment>
<evidence type="ECO:0000313" key="1">
    <source>
        <dbReference type="EMBL" id="RVW71153.1"/>
    </source>
</evidence>
<dbReference type="EMBL" id="QGNW01000445">
    <property type="protein sequence ID" value="RVW71153.1"/>
    <property type="molecule type" value="Genomic_DNA"/>
</dbReference>
<protein>
    <recommendedName>
        <fullName evidence="3">Retrovirus-related Pol polyprotein from transposon RE1</fullName>
    </recommendedName>
</protein>
<accession>A0A438GG18</accession>